<evidence type="ECO:0000256" key="2">
    <source>
        <dbReference type="ARBA" id="ARBA00005811"/>
    </source>
</evidence>
<evidence type="ECO:0000256" key="6">
    <source>
        <dbReference type="ARBA" id="ARBA00023136"/>
    </source>
</evidence>
<sequence>MNFRKRQKGTVEVNTSALNDIMFFLLLFFLLASAVANPEVVKLLLPRSQSGEQLVAKKTITVSIDENKNYFIEKQPVSVEELQSKIESYTKEAQELTIILYVYRDIPTETTIQIIDIANKAKAKLVLAVEPKK</sequence>
<keyword evidence="6" id="KW-0472">Membrane</keyword>
<dbReference type="InterPro" id="IPR003400">
    <property type="entry name" value="ExbD"/>
</dbReference>
<keyword evidence="3" id="KW-1003">Cell membrane</keyword>
<dbReference type="Gene3D" id="3.30.420.270">
    <property type="match status" value="1"/>
</dbReference>
<protein>
    <submittedName>
        <fullName evidence="8">Biopolymer transporter ExbD</fullName>
    </submittedName>
</protein>
<organism evidence="8 9">
    <name type="scientific">Pedobacter yulinensis</name>
    <dbReference type="NCBI Taxonomy" id="2126353"/>
    <lineage>
        <taxon>Bacteria</taxon>
        <taxon>Pseudomonadati</taxon>
        <taxon>Bacteroidota</taxon>
        <taxon>Sphingobacteriia</taxon>
        <taxon>Sphingobacteriales</taxon>
        <taxon>Sphingobacteriaceae</taxon>
        <taxon>Pedobacter</taxon>
    </lineage>
</organism>
<evidence type="ECO:0000256" key="7">
    <source>
        <dbReference type="RuleBase" id="RU003879"/>
    </source>
</evidence>
<comment type="similarity">
    <text evidence="2 7">Belongs to the ExbD/TolR family.</text>
</comment>
<name>A0A2T3HGZ4_9SPHI</name>
<evidence type="ECO:0000313" key="9">
    <source>
        <dbReference type="Proteomes" id="UP000240912"/>
    </source>
</evidence>
<evidence type="ECO:0000256" key="5">
    <source>
        <dbReference type="ARBA" id="ARBA00022989"/>
    </source>
</evidence>
<evidence type="ECO:0000256" key="4">
    <source>
        <dbReference type="ARBA" id="ARBA00022692"/>
    </source>
</evidence>
<proteinExistence type="inferred from homology"/>
<gene>
    <name evidence="8" type="ORF">C7T94_17690</name>
</gene>
<dbReference type="Pfam" id="PF02472">
    <property type="entry name" value="ExbD"/>
    <property type="match status" value="1"/>
</dbReference>
<dbReference type="EMBL" id="PYLS01000008">
    <property type="protein sequence ID" value="PST81707.1"/>
    <property type="molecule type" value="Genomic_DNA"/>
</dbReference>
<dbReference type="GO" id="GO:0015031">
    <property type="term" value="P:protein transport"/>
    <property type="evidence" value="ECO:0007669"/>
    <property type="project" value="UniProtKB-KW"/>
</dbReference>
<accession>A0A2T3HGZ4</accession>
<comment type="caution">
    <text evidence="8">The sequence shown here is derived from an EMBL/GenBank/DDBJ whole genome shotgun (WGS) entry which is preliminary data.</text>
</comment>
<evidence type="ECO:0000256" key="1">
    <source>
        <dbReference type="ARBA" id="ARBA00004162"/>
    </source>
</evidence>
<dbReference type="OrthoDB" id="1375727at2"/>
<comment type="subcellular location">
    <subcellularLocation>
        <location evidence="1">Cell membrane</location>
        <topology evidence="1">Single-pass membrane protein</topology>
    </subcellularLocation>
    <subcellularLocation>
        <location evidence="7">Cell membrane</location>
        <topology evidence="7">Single-pass type II membrane protein</topology>
    </subcellularLocation>
</comment>
<evidence type="ECO:0000313" key="8">
    <source>
        <dbReference type="EMBL" id="PST81707.1"/>
    </source>
</evidence>
<reference evidence="8 9" key="1">
    <citation type="submission" date="2018-03" db="EMBL/GenBank/DDBJ databases">
        <authorList>
            <person name="Keele B.F."/>
        </authorList>
    </citation>
    <scope>NUCLEOTIDE SEQUENCE [LARGE SCALE GENOMIC DNA]</scope>
    <source>
        <strain evidence="8 9">YL28-9</strain>
    </source>
</reference>
<dbReference type="GO" id="GO:0022857">
    <property type="term" value="F:transmembrane transporter activity"/>
    <property type="evidence" value="ECO:0007669"/>
    <property type="project" value="InterPro"/>
</dbReference>
<dbReference type="PANTHER" id="PTHR30558">
    <property type="entry name" value="EXBD MEMBRANE COMPONENT OF PMF-DRIVEN MACROMOLECULE IMPORT SYSTEM"/>
    <property type="match status" value="1"/>
</dbReference>
<evidence type="ECO:0000256" key="3">
    <source>
        <dbReference type="ARBA" id="ARBA00022475"/>
    </source>
</evidence>
<keyword evidence="4 7" id="KW-0812">Transmembrane</keyword>
<keyword evidence="5" id="KW-1133">Transmembrane helix</keyword>
<dbReference type="Proteomes" id="UP000240912">
    <property type="component" value="Unassembled WGS sequence"/>
</dbReference>
<keyword evidence="9" id="KW-1185">Reference proteome</keyword>
<dbReference type="GO" id="GO:0005886">
    <property type="term" value="C:plasma membrane"/>
    <property type="evidence" value="ECO:0007669"/>
    <property type="project" value="UniProtKB-SubCell"/>
</dbReference>
<dbReference type="RefSeq" id="WP_107217168.1">
    <property type="nucleotide sequence ID" value="NZ_KZ686272.1"/>
</dbReference>
<keyword evidence="7" id="KW-0653">Protein transport</keyword>
<keyword evidence="7" id="KW-0813">Transport</keyword>
<dbReference type="AlphaFoldDB" id="A0A2T3HGZ4"/>